<sequence length="115" mass="13106">YEETGGTKNMADHVQETHAIDKGGPIKKRRIEAFMKDAESAEQAWRNRRVEDFNPRSFKRAVIRWVAHNNIAHSHVESSTFVKMMSEANPELEQAGCLPCAKSVKLWTAADFNTF</sequence>
<feature type="region of interest" description="Disordered" evidence="1">
    <location>
        <begin position="1"/>
        <end position="22"/>
    </location>
</feature>
<dbReference type="EMBL" id="ML977137">
    <property type="protein sequence ID" value="KAF1992376.1"/>
    <property type="molecule type" value="Genomic_DNA"/>
</dbReference>
<evidence type="ECO:0000313" key="3">
    <source>
        <dbReference type="Proteomes" id="UP000800041"/>
    </source>
</evidence>
<keyword evidence="3" id="KW-1185">Reference proteome</keyword>
<gene>
    <name evidence="2" type="ORF">K402DRAFT_300350</name>
</gene>
<dbReference type="Proteomes" id="UP000800041">
    <property type="component" value="Unassembled WGS sequence"/>
</dbReference>
<protein>
    <submittedName>
        <fullName evidence="2">Uncharacterized protein</fullName>
    </submittedName>
</protein>
<feature type="compositionally biased region" description="Basic and acidic residues" evidence="1">
    <location>
        <begin position="10"/>
        <end position="21"/>
    </location>
</feature>
<evidence type="ECO:0000256" key="1">
    <source>
        <dbReference type="SAM" id="MobiDB-lite"/>
    </source>
</evidence>
<name>A0A6G1HGL6_9PEZI</name>
<dbReference type="AlphaFoldDB" id="A0A6G1HGL6"/>
<evidence type="ECO:0000313" key="2">
    <source>
        <dbReference type="EMBL" id="KAF1992376.1"/>
    </source>
</evidence>
<feature type="non-terminal residue" evidence="2">
    <location>
        <position position="115"/>
    </location>
</feature>
<organism evidence="2 3">
    <name type="scientific">Aulographum hederae CBS 113979</name>
    <dbReference type="NCBI Taxonomy" id="1176131"/>
    <lineage>
        <taxon>Eukaryota</taxon>
        <taxon>Fungi</taxon>
        <taxon>Dikarya</taxon>
        <taxon>Ascomycota</taxon>
        <taxon>Pezizomycotina</taxon>
        <taxon>Dothideomycetes</taxon>
        <taxon>Pleosporomycetidae</taxon>
        <taxon>Aulographales</taxon>
        <taxon>Aulographaceae</taxon>
    </lineage>
</organism>
<accession>A0A6G1HGL6</accession>
<proteinExistence type="predicted"/>
<reference evidence="2" key="1">
    <citation type="journal article" date="2020" name="Stud. Mycol.">
        <title>101 Dothideomycetes genomes: a test case for predicting lifestyles and emergence of pathogens.</title>
        <authorList>
            <person name="Haridas S."/>
            <person name="Albert R."/>
            <person name="Binder M."/>
            <person name="Bloem J."/>
            <person name="Labutti K."/>
            <person name="Salamov A."/>
            <person name="Andreopoulos B."/>
            <person name="Baker S."/>
            <person name="Barry K."/>
            <person name="Bills G."/>
            <person name="Bluhm B."/>
            <person name="Cannon C."/>
            <person name="Castanera R."/>
            <person name="Culley D."/>
            <person name="Daum C."/>
            <person name="Ezra D."/>
            <person name="Gonzalez J."/>
            <person name="Henrissat B."/>
            <person name="Kuo A."/>
            <person name="Liang C."/>
            <person name="Lipzen A."/>
            <person name="Lutzoni F."/>
            <person name="Magnuson J."/>
            <person name="Mondo S."/>
            <person name="Nolan M."/>
            <person name="Ohm R."/>
            <person name="Pangilinan J."/>
            <person name="Park H.-J."/>
            <person name="Ramirez L."/>
            <person name="Alfaro M."/>
            <person name="Sun H."/>
            <person name="Tritt A."/>
            <person name="Yoshinaga Y."/>
            <person name="Zwiers L.-H."/>
            <person name="Turgeon B."/>
            <person name="Goodwin S."/>
            <person name="Spatafora J."/>
            <person name="Crous P."/>
            <person name="Grigoriev I."/>
        </authorList>
    </citation>
    <scope>NUCLEOTIDE SEQUENCE</scope>
    <source>
        <strain evidence="2">CBS 113979</strain>
    </source>
</reference>
<feature type="non-terminal residue" evidence="2">
    <location>
        <position position="1"/>
    </location>
</feature>